<dbReference type="AlphaFoldDB" id="A0A089HVG5"/>
<dbReference type="eggNOG" id="ENOG502ZUMS">
    <property type="taxonomic scope" value="Bacteria"/>
</dbReference>
<keyword evidence="2" id="KW-1185">Reference proteome</keyword>
<sequence>MVSNIEWDDLNPIERYKIMQNRIPKFRIGTYQADIGEVILLTLYTIDLVLKQEGKTHYHFYILDDASVSHLIGVALGQISEPGILNRAFIAVDEAKLVYRFTVAKKFKIRDDRVKQLRINSWGREYIKEYKLLKTQQDIFGTLHSYFIKYFRTQQPVYANVCATLLLDINPHTAEQIQSLNDLLDIKLLS</sequence>
<proteinExistence type="predicted"/>
<dbReference type="RefSeq" id="WP_042208756.1">
    <property type="nucleotide sequence ID" value="NZ_CP009288.1"/>
</dbReference>
<accession>A0A089HVG5</accession>
<organism evidence="1 2">
    <name type="scientific">Paenibacillus durus</name>
    <name type="common">Paenibacillus azotofixans</name>
    <dbReference type="NCBI Taxonomy" id="44251"/>
    <lineage>
        <taxon>Bacteria</taxon>
        <taxon>Bacillati</taxon>
        <taxon>Bacillota</taxon>
        <taxon>Bacilli</taxon>
        <taxon>Bacillales</taxon>
        <taxon>Paenibacillaceae</taxon>
        <taxon>Paenibacillus</taxon>
    </lineage>
</organism>
<dbReference type="KEGG" id="pdu:PDUR_26825"/>
<evidence type="ECO:0000313" key="1">
    <source>
        <dbReference type="EMBL" id="AIQ15082.1"/>
    </source>
</evidence>
<dbReference type="Proteomes" id="UP000029409">
    <property type="component" value="Chromosome"/>
</dbReference>
<dbReference type="EMBL" id="CP009288">
    <property type="protein sequence ID" value="AIQ15082.1"/>
    <property type="molecule type" value="Genomic_DNA"/>
</dbReference>
<evidence type="ECO:0000313" key="2">
    <source>
        <dbReference type="Proteomes" id="UP000029409"/>
    </source>
</evidence>
<gene>
    <name evidence="1" type="ORF">PDUR_26825</name>
</gene>
<dbReference type="OrthoDB" id="2664341at2"/>
<reference evidence="1 2" key="1">
    <citation type="submission" date="2014-08" db="EMBL/GenBank/DDBJ databases">
        <title>Comparative genomics of the Paenibacillus odorifer group.</title>
        <authorList>
            <person name="den Bakker H.C."/>
            <person name="Tsai Y.-C."/>
            <person name="Martin N."/>
            <person name="Korlach J."/>
            <person name="Wiedmann M."/>
        </authorList>
    </citation>
    <scope>NUCLEOTIDE SEQUENCE [LARGE SCALE GENOMIC DNA]</scope>
    <source>
        <strain evidence="1 2">DSM 1735</strain>
    </source>
</reference>
<protein>
    <submittedName>
        <fullName evidence="1">Uncharacterized protein</fullName>
    </submittedName>
</protein>
<name>A0A089HVG5_PAEDU</name>